<gene>
    <name evidence="2" type="ORF">M513_02394</name>
</gene>
<dbReference type="AlphaFoldDB" id="A0A085MHM2"/>
<name>A0A085MHM2_9BILA</name>
<dbReference type="Proteomes" id="UP000030764">
    <property type="component" value="Unassembled WGS sequence"/>
</dbReference>
<reference evidence="2 3" key="1">
    <citation type="journal article" date="2014" name="Nat. Genet.">
        <title>Genome and transcriptome of the porcine whipworm Trichuris suis.</title>
        <authorList>
            <person name="Jex A.R."/>
            <person name="Nejsum P."/>
            <person name="Schwarz E.M."/>
            <person name="Hu L."/>
            <person name="Young N.D."/>
            <person name="Hall R.S."/>
            <person name="Korhonen P.K."/>
            <person name="Liao S."/>
            <person name="Thamsborg S."/>
            <person name="Xia J."/>
            <person name="Xu P."/>
            <person name="Wang S."/>
            <person name="Scheerlinck J.P."/>
            <person name="Hofmann A."/>
            <person name="Sternberg P.W."/>
            <person name="Wang J."/>
            <person name="Gasser R.B."/>
        </authorList>
    </citation>
    <scope>NUCLEOTIDE SEQUENCE [LARGE SCALE GENOMIC DNA]</scope>
    <source>
        <strain evidence="2">DCEP-RM93M</strain>
    </source>
</reference>
<keyword evidence="3" id="KW-1185">Reference proteome</keyword>
<feature type="chain" id="PRO_5012497720" evidence="1">
    <location>
        <begin position="16"/>
        <end position="83"/>
    </location>
</feature>
<evidence type="ECO:0000313" key="3">
    <source>
        <dbReference type="Proteomes" id="UP000030764"/>
    </source>
</evidence>
<feature type="signal peptide" evidence="1">
    <location>
        <begin position="1"/>
        <end position="15"/>
    </location>
</feature>
<protein>
    <submittedName>
        <fullName evidence="2">Uncharacterized protein</fullName>
    </submittedName>
</protein>
<proteinExistence type="predicted"/>
<accession>A0A085MHM2</accession>
<dbReference type="EMBL" id="KL363192">
    <property type="protein sequence ID" value="KFD56718.1"/>
    <property type="molecule type" value="Genomic_DNA"/>
</dbReference>
<feature type="non-terminal residue" evidence="2">
    <location>
        <position position="1"/>
    </location>
</feature>
<keyword evidence="1" id="KW-0732">Signal</keyword>
<organism evidence="2 3">
    <name type="scientific">Trichuris suis</name>
    <name type="common">pig whipworm</name>
    <dbReference type="NCBI Taxonomy" id="68888"/>
    <lineage>
        <taxon>Eukaryota</taxon>
        <taxon>Metazoa</taxon>
        <taxon>Ecdysozoa</taxon>
        <taxon>Nematoda</taxon>
        <taxon>Enoplea</taxon>
        <taxon>Dorylaimia</taxon>
        <taxon>Trichinellida</taxon>
        <taxon>Trichuridae</taxon>
        <taxon>Trichuris</taxon>
    </lineage>
</organism>
<sequence length="83" mass="9315">LILALCVTVDRLTIAEVDVSVCPPVKRRVIPLRFVLMDTCAREVELWGGWNREIVSTLRGVGSRLRLLLVTDDTMKTSTYVGQ</sequence>
<evidence type="ECO:0000256" key="1">
    <source>
        <dbReference type="SAM" id="SignalP"/>
    </source>
</evidence>
<evidence type="ECO:0000313" key="2">
    <source>
        <dbReference type="EMBL" id="KFD56718.1"/>
    </source>
</evidence>